<name>A0A4Z2IWG0_9TELE</name>
<keyword evidence="2" id="KW-1185">Reference proteome</keyword>
<gene>
    <name evidence="1" type="ORF">EYF80_007743</name>
</gene>
<protein>
    <submittedName>
        <fullName evidence="1">Uncharacterized protein</fullName>
    </submittedName>
</protein>
<dbReference type="EMBL" id="SRLO01000042">
    <property type="protein sequence ID" value="TNN82097.1"/>
    <property type="molecule type" value="Genomic_DNA"/>
</dbReference>
<dbReference type="AlphaFoldDB" id="A0A4Z2IWG0"/>
<evidence type="ECO:0000313" key="1">
    <source>
        <dbReference type="EMBL" id="TNN82097.1"/>
    </source>
</evidence>
<evidence type="ECO:0000313" key="2">
    <source>
        <dbReference type="Proteomes" id="UP000314294"/>
    </source>
</evidence>
<organism evidence="1 2">
    <name type="scientific">Liparis tanakae</name>
    <name type="common">Tanaka's snailfish</name>
    <dbReference type="NCBI Taxonomy" id="230148"/>
    <lineage>
        <taxon>Eukaryota</taxon>
        <taxon>Metazoa</taxon>
        <taxon>Chordata</taxon>
        <taxon>Craniata</taxon>
        <taxon>Vertebrata</taxon>
        <taxon>Euteleostomi</taxon>
        <taxon>Actinopterygii</taxon>
        <taxon>Neopterygii</taxon>
        <taxon>Teleostei</taxon>
        <taxon>Neoteleostei</taxon>
        <taxon>Acanthomorphata</taxon>
        <taxon>Eupercaria</taxon>
        <taxon>Perciformes</taxon>
        <taxon>Cottioidei</taxon>
        <taxon>Cottales</taxon>
        <taxon>Liparidae</taxon>
        <taxon>Liparis</taxon>
    </lineage>
</organism>
<dbReference type="Proteomes" id="UP000314294">
    <property type="component" value="Unassembled WGS sequence"/>
</dbReference>
<proteinExistence type="predicted"/>
<comment type="caution">
    <text evidence="1">The sequence shown here is derived from an EMBL/GenBank/DDBJ whole genome shotgun (WGS) entry which is preliminary data.</text>
</comment>
<reference evidence="1 2" key="1">
    <citation type="submission" date="2019-03" db="EMBL/GenBank/DDBJ databases">
        <title>First draft genome of Liparis tanakae, snailfish: a comprehensive survey of snailfish specific genes.</title>
        <authorList>
            <person name="Kim W."/>
            <person name="Song I."/>
            <person name="Jeong J.-H."/>
            <person name="Kim D."/>
            <person name="Kim S."/>
            <person name="Ryu S."/>
            <person name="Song J.Y."/>
            <person name="Lee S.K."/>
        </authorList>
    </citation>
    <scope>NUCLEOTIDE SEQUENCE [LARGE SCALE GENOMIC DNA]</scope>
    <source>
        <tissue evidence="1">Muscle</tissue>
    </source>
</reference>
<sequence length="84" mass="9071">MESDMESDSCKWEEQYGVGFNKPYAHSYSTDLRNTLVINSAMNLECSSGGFCVFVTGGCNYGRGRRSVTAADLLPAEGDESVAS</sequence>
<accession>A0A4Z2IWG0</accession>